<gene>
    <name evidence="1" type="ORF">EPI10_001372</name>
</gene>
<protein>
    <submittedName>
        <fullName evidence="1">DNA/RNA polymerases superfamily protein</fullName>
    </submittedName>
</protein>
<dbReference type="SUPFAM" id="SSF56672">
    <property type="entry name" value="DNA/RNA polymerases"/>
    <property type="match status" value="1"/>
</dbReference>
<evidence type="ECO:0000313" key="1">
    <source>
        <dbReference type="EMBL" id="KAA3466271.1"/>
    </source>
</evidence>
<sequence length="124" mass="14038">MDLMNRVFQPYLDQFVVLLEVGFLGHVISIDGIRVSSNKIYAIVDWKFLNNVSKKCQKSFQQLKNMLKETPILTEPETGNGFIVFSDASLCGLVEASRAKLSNTQLRVGRSGFCFEDLVTLFIR</sequence>
<reference evidence="2" key="1">
    <citation type="journal article" date="2019" name="Plant Biotechnol. J.">
        <title>Genome sequencing of the Australian wild diploid species Gossypium australe highlights disease resistance and delayed gland morphogenesis.</title>
        <authorList>
            <person name="Cai Y."/>
            <person name="Cai X."/>
            <person name="Wang Q."/>
            <person name="Wang P."/>
            <person name="Zhang Y."/>
            <person name="Cai C."/>
            <person name="Xu Y."/>
            <person name="Wang K."/>
            <person name="Zhou Z."/>
            <person name="Wang C."/>
            <person name="Geng S."/>
            <person name="Li B."/>
            <person name="Dong Q."/>
            <person name="Hou Y."/>
            <person name="Wang H."/>
            <person name="Ai P."/>
            <person name="Liu Z."/>
            <person name="Yi F."/>
            <person name="Sun M."/>
            <person name="An G."/>
            <person name="Cheng J."/>
            <person name="Zhang Y."/>
            <person name="Shi Q."/>
            <person name="Xie Y."/>
            <person name="Shi X."/>
            <person name="Chang Y."/>
            <person name="Huang F."/>
            <person name="Chen Y."/>
            <person name="Hong S."/>
            <person name="Mi L."/>
            <person name="Sun Q."/>
            <person name="Zhang L."/>
            <person name="Zhou B."/>
            <person name="Peng R."/>
            <person name="Zhang X."/>
            <person name="Liu F."/>
        </authorList>
    </citation>
    <scope>NUCLEOTIDE SEQUENCE [LARGE SCALE GENOMIC DNA]</scope>
    <source>
        <strain evidence="2">cv. PA1801</strain>
    </source>
</reference>
<keyword evidence="2" id="KW-1185">Reference proteome</keyword>
<dbReference type="OrthoDB" id="415724at2759"/>
<accession>A0A5B6VB77</accession>
<organism evidence="1 2">
    <name type="scientific">Gossypium australe</name>
    <dbReference type="NCBI Taxonomy" id="47621"/>
    <lineage>
        <taxon>Eukaryota</taxon>
        <taxon>Viridiplantae</taxon>
        <taxon>Streptophyta</taxon>
        <taxon>Embryophyta</taxon>
        <taxon>Tracheophyta</taxon>
        <taxon>Spermatophyta</taxon>
        <taxon>Magnoliopsida</taxon>
        <taxon>eudicotyledons</taxon>
        <taxon>Gunneridae</taxon>
        <taxon>Pentapetalae</taxon>
        <taxon>rosids</taxon>
        <taxon>malvids</taxon>
        <taxon>Malvales</taxon>
        <taxon>Malvaceae</taxon>
        <taxon>Malvoideae</taxon>
        <taxon>Gossypium</taxon>
    </lineage>
</organism>
<proteinExistence type="predicted"/>
<comment type="caution">
    <text evidence="1">The sequence shown here is derived from an EMBL/GenBank/DDBJ whole genome shotgun (WGS) entry which is preliminary data.</text>
</comment>
<dbReference type="EMBL" id="SMMG02000007">
    <property type="protein sequence ID" value="KAA3466271.1"/>
    <property type="molecule type" value="Genomic_DNA"/>
</dbReference>
<evidence type="ECO:0000313" key="2">
    <source>
        <dbReference type="Proteomes" id="UP000325315"/>
    </source>
</evidence>
<dbReference type="InterPro" id="IPR043502">
    <property type="entry name" value="DNA/RNA_pol_sf"/>
</dbReference>
<name>A0A5B6VB77_9ROSI</name>
<dbReference type="Proteomes" id="UP000325315">
    <property type="component" value="Unassembled WGS sequence"/>
</dbReference>
<dbReference type="AlphaFoldDB" id="A0A5B6VB77"/>